<dbReference type="AlphaFoldDB" id="A0A1G9BLT5"/>
<sequence>MLMPIPFLREWEMAPPVLLLLALVSNGIGVRDLVVWGNRYPKRRQVPLPSDAQPPRLPGEVPPGRPPGL</sequence>
<proteinExistence type="predicted"/>
<feature type="compositionally biased region" description="Pro residues" evidence="1">
    <location>
        <begin position="55"/>
        <end position="69"/>
    </location>
</feature>
<feature type="region of interest" description="Disordered" evidence="1">
    <location>
        <begin position="44"/>
        <end position="69"/>
    </location>
</feature>
<dbReference type="STRING" id="683260.SAMN05421874_107215"/>
<protein>
    <submittedName>
        <fullName evidence="2">Uncharacterized protein</fullName>
    </submittedName>
</protein>
<organism evidence="2 3">
    <name type="scientific">Nonomuraea maritima</name>
    <dbReference type="NCBI Taxonomy" id="683260"/>
    <lineage>
        <taxon>Bacteria</taxon>
        <taxon>Bacillati</taxon>
        <taxon>Actinomycetota</taxon>
        <taxon>Actinomycetes</taxon>
        <taxon>Streptosporangiales</taxon>
        <taxon>Streptosporangiaceae</taxon>
        <taxon>Nonomuraea</taxon>
    </lineage>
</organism>
<evidence type="ECO:0000256" key="1">
    <source>
        <dbReference type="SAM" id="MobiDB-lite"/>
    </source>
</evidence>
<keyword evidence="3" id="KW-1185">Reference proteome</keyword>
<dbReference type="EMBL" id="FNFB01000007">
    <property type="protein sequence ID" value="SDK40446.1"/>
    <property type="molecule type" value="Genomic_DNA"/>
</dbReference>
<reference evidence="2 3" key="1">
    <citation type="submission" date="2016-10" db="EMBL/GenBank/DDBJ databases">
        <authorList>
            <person name="de Groot N.N."/>
        </authorList>
    </citation>
    <scope>NUCLEOTIDE SEQUENCE [LARGE SCALE GENOMIC DNA]</scope>
    <source>
        <strain evidence="2 3">CGMCC 4.5681</strain>
    </source>
</reference>
<dbReference type="Proteomes" id="UP000198683">
    <property type="component" value="Unassembled WGS sequence"/>
</dbReference>
<evidence type="ECO:0000313" key="3">
    <source>
        <dbReference type="Proteomes" id="UP000198683"/>
    </source>
</evidence>
<evidence type="ECO:0000313" key="2">
    <source>
        <dbReference type="EMBL" id="SDK40446.1"/>
    </source>
</evidence>
<name>A0A1G9BLT5_9ACTN</name>
<gene>
    <name evidence="2" type="ORF">SAMN05421874_107215</name>
</gene>
<accession>A0A1G9BLT5</accession>